<evidence type="ECO:0000313" key="3">
    <source>
        <dbReference type="RefSeq" id="XP_031561764.1"/>
    </source>
</evidence>
<accession>A0A6P8HZF7</accession>
<protein>
    <submittedName>
        <fullName evidence="3">Uncharacterized protein LOC116297641</fullName>
    </submittedName>
</protein>
<dbReference type="AlphaFoldDB" id="A0A6P8HZF7"/>
<name>A0A6P8HZF7_ACTTE</name>
<feature type="region of interest" description="Disordered" evidence="1">
    <location>
        <begin position="18"/>
        <end position="54"/>
    </location>
</feature>
<proteinExistence type="predicted"/>
<reference evidence="3" key="1">
    <citation type="submission" date="2025-08" db="UniProtKB">
        <authorList>
            <consortium name="RefSeq"/>
        </authorList>
    </citation>
    <scope>IDENTIFICATION</scope>
    <source>
        <tissue evidence="3">Tentacle</tissue>
    </source>
</reference>
<dbReference type="RefSeq" id="XP_031561764.1">
    <property type="nucleotide sequence ID" value="XM_031705904.1"/>
</dbReference>
<evidence type="ECO:0000313" key="2">
    <source>
        <dbReference type="Proteomes" id="UP000515163"/>
    </source>
</evidence>
<dbReference type="KEGG" id="aten:116297641"/>
<dbReference type="OrthoDB" id="5982569at2759"/>
<gene>
    <name evidence="3" type="primary">LOC116297641</name>
</gene>
<dbReference type="GeneID" id="116297641"/>
<dbReference type="InParanoid" id="A0A6P8HZF7"/>
<evidence type="ECO:0000256" key="1">
    <source>
        <dbReference type="SAM" id="MobiDB-lite"/>
    </source>
</evidence>
<organism evidence="2 3">
    <name type="scientific">Actinia tenebrosa</name>
    <name type="common">Australian red waratah sea anemone</name>
    <dbReference type="NCBI Taxonomy" id="6105"/>
    <lineage>
        <taxon>Eukaryota</taxon>
        <taxon>Metazoa</taxon>
        <taxon>Cnidaria</taxon>
        <taxon>Anthozoa</taxon>
        <taxon>Hexacorallia</taxon>
        <taxon>Actiniaria</taxon>
        <taxon>Actiniidae</taxon>
        <taxon>Actinia</taxon>
    </lineage>
</organism>
<dbReference type="Proteomes" id="UP000515163">
    <property type="component" value="Unplaced"/>
</dbReference>
<sequence length="118" mass="12810">MGKMFECFKANIMGCIPSRQRSSEGSVTEDPSETRTGGSSEDSKKNAKPNLTPTVQMVNDETLRLLQEIGELKVFNTANTDCKKNLVVHHDIMLALENPKSFGNAANSPAEPATANVK</sequence>
<keyword evidence="2" id="KW-1185">Reference proteome</keyword>